<reference evidence="2" key="1">
    <citation type="submission" date="2019-07" db="EMBL/GenBank/DDBJ databases">
        <authorList>
            <person name="Dittberner H."/>
        </authorList>
    </citation>
    <scope>NUCLEOTIDE SEQUENCE [LARGE SCALE GENOMIC DNA]</scope>
</reference>
<evidence type="ECO:0000313" key="2">
    <source>
        <dbReference type="EMBL" id="VVA99784.1"/>
    </source>
</evidence>
<dbReference type="EMBL" id="CABITT030000003">
    <property type="protein sequence ID" value="VVA99784.1"/>
    <property type="molecule type" value="Genomic_DNA"/>
</dbReference>
<protein>
    <submittedName>
        <fullName evidence="2">Uncharacterized protein</fullName>
    </submittedName>
</protein>
<accession>A0A565BEI9</accession>
<sequence>MMLPSCVSFMSCPYKNETEEHQVLLQKVHHPENSIVGVLQPMRLTDQPHLRPVFEHCPASHQTQLLCLDALVEFQGQKVEFDVDDLDREVEFDEMLDKAQTLDEDVGDRSDALVEFQGQKVEFDVDDLDREVEFDEMLDKAQTLDEDVGDRSDALVEFQGQKVEFDVDDLDREVEFDEMLDKAQTLDEDVGDRSDALVEELQQLNFQDGEPSVGEPSVGEINTSSTGPPYKTRSGRVSKLVDKFSPSSRKTKSRKL</sequence>
<organism evidence="2 3">
    <name type="scientific">Arabis nemorensis</name>
    <dbReference type="NCBI Taxonomy" id="586526"/>
    <lineage>
        <taxon>Eukaryota</taxon>
        <taxon>Viridiplantae</taxon>
        <taxon>Streptophyta</taxon>
        <taxon>Embryophyta</taxon>
        <taxon>Tracheophyta</taxon>
        <taxon>Spermatophyta</taxon>
        <taxon>Magnoliopsida</taxon>
        <taxon>eudicotyledons</taxon>
        <taxon>Gunneridae</taxon>
        <taxon>Pentapetalae</taxon>
        <taxon>rosids</taxon>
        <taxon>malvids</taxon>
        <taxon>Brassicales</taxon>
        <taxon>Brassicaceae</taxon>
        <taxon>Arabideae</taxon>
        <taxon>Arabis</taxon>
    </lineage>
</organism>
<name>A0A565BEI9_9BRAS</name>
<evidence type="ECO:0000256" key="1">
    <source>
        <dbReference type="SAM" id="MobiDB-lite"/>
    </source>
</evidence>
<feature type="region of interest" description="Disordered" evidence="1">
    <location>
        <begin position="208"/>
        <end position="256"/>
    </location>
</feature>
<dbReference type="AlphaFoldDB" id="A0A565BEI9"/>
<dbReference type="Proteomes" id="UP000489600">
    <property type="component" value="Unassembled WGS sequence"/>
</dbReference>
<keyword evidence="3" id="KW-1185">Reference proteome</keyword>
<comment type="caution">
    <text evidence="2">The sequence shown here is derived from an EMBL/GenBank/DDBJ whole genome shotgun (WGS) entry which is preliminary data.</text>
</comment>
<gene>
    <name evidence="2" type="ORF">ANE_LOCUS10229</name>
</gene>
<proteinExistence type="predicted"/>
<evidence type="ECO:0000313" key="3">
    <source>
        <dbReference type="Proteomes" id="UP000489600"/>
    </source>
</evidence>